<dbReference type="VEuPathDB" id="FungiDB:ASPBRDRAFT_139025"/>
<feature type="domain" description="F-box" evidence="1">
    <location>
        <begin position="1"/>
        <end position="49"/>
    </location>
</feature>
<dbReference type="PROSITE" id="PS50181">
    <property type="entry name" value="FBOX"/>
    <property type="match status" value="1"/>
</dbReference>
<dbReference type="GeneID" id="93571537"/>
<dbReference type="OrthoDB" id="2520703at2759"/>
<evidence type="ECO:0000313" key="2">
    <source>
        <dbReference type="EMBL" id="OJJ65967.1"/>
    </source>
</evidence>
<dbReference type="EMBL" id="KV878703">
    <property type="protein sequence ID" value="OJJ65967.1"/>
    <property type="molecule type" value="Genomic_DNA"/>
</dbReference>
<dbReference type="InterPro" id="IPR032675">
    <property type="entry name" value="LRR_dom_sf"/>
</dbReference>
<dbReference type="RefSeq" id="XP_067473217.1">
    <property type="nucleotide sequence ID" value="XM_067619049.1"/>
</dbReference>
<dbReference type="AlphaFoldDB" id="A0A1L9U2R0"/>
<proteinExistence type="predicted"/>
<organism evidence="2 3">
    <name type="scientific">Aspergillus brasiliensis (strain CBS 101740 / IMI 381727 / IBT 21946)</name>
    <dbReference type="NCBI Taxonomy" id="767769"/>
    <lineage>
        <taxon>Eukaryota</taxon>
        <taxon>Fungi</taxon>
        <taxon>Dikarya</taxon>
        <taxon>Ascomycota</taxon>
        <taxon>Pezizomycotina</taxon>
        <taxon>Eurotiomycetes</taxon>
        <taxon>Eurotiomycetidae</taxon>
        <taxon>Eurotiales</taxon>
        <taxon>Aspergillaceae</taxon>
        <taxon>Aspergillus</taxon>
        <taxon>Aspergillus subgen. Circumdati</taxon>
    </lineage>
</organism>
<reference evidence="3" key="1">
    <citation type="journal article" date="2017" name="Genome Biol.">
        <title>Comparative genomics reveals high biological diversity and specific adaptations in the industrially and medically important fungal genus Aspergillus.</title>
        <authorList>
            <person name="de Vries R.P."/>
            <person name="Riley R."/>
            <person name="Wiebenga A."/>
            <person name="Aguilar-Osorio G."/>
            <person name="Amillis S."/>
            <person name="Uchima C.A."/>
            <person name="Anderluh G."/>
            <person name="Asadollahi M."/>
            <person name="Askin M."/>
            <person name="Barry K."/>
            <person name="Battaglia E."/>
            <person name="Bayram O."/>
            <person name="Benocci T."/>
            <person name="Braus-Stromeyer S.A."/>
            <person name="Caldana C."/>
            <person name="Canovas D."/>
            <person name="Cerqueira G.C."/>
            <person name="Chen F."/>
            <person name="Chen W."/>
            <person name="Choi C."/>
            <person name="Clum A."/>
            <person name="Dos Santos R.A."/>
            <person name="Damasio A.R."/>
            <person name="Diallinas G."/>
            <person name="Emri T."/>
            <person name="Fekete E."/>
            <person name="Flipphi M."/>
            <person name="Freyberg S."/>
            <person name="Gallo A."/>
            <person name="Gournas C."/>
            <person name="Habgood R."/>
            <person name="Hainaut M."/>
            <person name="Harispe M.L."/>
            <person name="Henrissat B."/>
            <person name="Hilden K.S."/>
            <person name="Hope R."/>
            <person name="Hossain A."/>
            <person name="Karabika E."/>
            <person name="Karaffa L."/>
            <person name="Karanyi Z."/>
            <person name="Krasevec N."/>
            <person name="Kuo A."/>
            <person name="Kusch H."/>
            <person name="LaButti K."/>
            <person name="Lagendijk E.L."/>
            <person name="Lapidus A."/>
            <person name="Levasseur A."/>
            <person name="Lindquist E."/>
            <person name="Lipzen A."/>
            <person name="Logrieco A.F."/>
            <person name="MacCabe A."/>
            <person name="Maekelae M.R."/>
            <person name="Malavazi I."/>
            <person name="Melin P."/>
            <person name="Meyer V."/>
            <person name="Mielnichuk N."/>
            <person name="Miskei M."/>
            <person name="Molnar A.P."/>
            <person name="Mule G."/>
            <person name="Ngan C.Y."/>
            <person name="Orejas M."/>
            <person name="Orosz E."/>
            <person name="Ouedraogo J.P."/>
            <person name="Overkamp K.M."/>
            <person name="Park H.-S."/>
            <person name="Perrone G."/>
            <person name="Piumi F."/>
            <person name="Punt P.J."/>
            <person name="Ram A.F."/>
            <person name="Ramon A."/>
            <person name="Rauscher S."/>
            <person name="Record E."/>
            <person name="Riano-Pachon D.M."/>
            <person name="Robert V."/>
            <person name="Roehrig J."/>
            <person name="Ruller R."/>
            <person name="Salamov A."/>
            <person name="Salih N.S."/>
            <person name="Samson R.A."/>
            <person name="Sandor E."/>
            <person name="Sanguinetti M."/>
            <person name="Schuetze T."/>
            <person name="Sepcic K."/>
            <person name="Shelest E."/>
            <person name="Sherlock G."/>
            <person name="Sophianopoulou V."/>
            <person name="Squina F.M."/>
            <person name="Sun H."/>
            <person name="Susca A."/>
            <person name="Todd R.B."/>
            <person name="Tsang A."/>
            <person name="Unkles S.E."/>
            <person name="van de Wiele N."/>
            <person name="van Rossen-Uffink D."/>
            <person name="Oliveira J.V."/>
            <person name="Vesth T.C."/>
            <person name="Visser J."/>
            <person name="Yu J.-H."/>
            <person name="Zhou M."/>
            <person name="Andersen M.R."/>
            <person name="Archer D.B."/>
            <person name="Baker S.E."/>
            <person name="Benoit I."/>
            <person name="Brakhage A.A."/>
            <person name="Braus G.H."/>
            <person name="Fischer R."/>
            <person name="Frisvad J.C."/>
            <person name="Goldman G.H."/>
            <person name="Houbraken J."/>
            <person name="Oakley B."/>
            <person name="Pocsi I."/>
            <person name="Scazzocchio C."/>
            <person name="Seiboth B."/>
            <person name="vanKuyk P.A."/>
            <person name="Wortman J."/>
            <person name="Dyer P.S."/>
            <person name="Grigoriev I.V."/>
        </authorList>
    </citation>
    <scope>NUCLEOTIDE SEQUENCE [LARGE SCALE GENOMIC DNA]</scope>
    <source>
        <strain evidence="3">CBS 101740 / IMI 381727 / IBT 21946</strain>
    </source>
</reference>
<dbReference type="STRING" id="767769.A0A1L9U2R0"/>
<protein>
    <recommendedName>
        <fullName evidence="1">F-box domain-containing protein</fullName>
    </recommendedName>
</protein>
<accession>A0A1L9U2R0</accession>
<dbReference type="InterPro" id="IPR001810">
    <property type="entry name" value="F-box_dom"/>
</dbReference>
<dbReference type="OMA" id="EIMSHES"/>
<evidence type="ECO:0000313" key="3">
    <source>
        <dbReference type="Proteomes" id="UP000184499"/>
    </source>
</evidence>
<sequence>MSLPYLPQEILMLIISALGYEDGLHAMTKLCRTSKTVCARVQPQLFRQFPRKDCFLSLWEHAYIDPLDTVMCFMQTVINRPELGACVRKLDLGGFNPRGHWRQNIQKEPQKDQIEMLVGACNHLQADWKRRYLTGAVGSPVNSLIMLLITLTPNLEALTLRATEEEGLEGLDLLWERDSLGIRSYGYLTNLKTFGIVWGTGVHKSISELIHLMHLPKLDVLYMSGANEHAPGCPPFDLLRPASLSITTLELAGSTLHQNTVRQIVRAYKCLKVFCFSAALNATCTYDYLLRVSDIVSVLEPHQNSLREIKLNTRDLEFVHGSPDGNQYGSFTAFTSLKFLELEQCGIQDVAGLPDSLERLSLISCNRPVYSFLANLISKSKNGRLPLKSLSIRQAQAEFGEENQDWILGIGPLYDWLCTKEGQSAMIEACRRLDNFIKTADFSVEIFDCTAWGVYVAEQELNGGAVADHTA</sequence>
<dbReference type="SUPFAM" id="SSF52047">
    <property type="entry name" value="RNI-like"/>
    <property type="match status" value="1"/>
</dbReference>
<dbReference type="Gene3D" id="3.80.10.10">
    <property type="entry name" value="Ribonuclease Inhibitor"/>
    <property type="match status" value="1"/>
</dbReference>
<dbReference type="Proteomes" id="UP000184499">
    <property type="component" value="Unassembled WGS sequence"/>
</dbReference>
<name>A0A1L9U2R0_ASPBC</name>
<gene>
    <name evidence="2" type="ORF">ASPBRDRAFT_139025</name>
</gene>
<keyword evidence="3" id="KW-1185">Reference proteome</keyword>
<evidence type="ECO:0000259" key="1">
    <source>
        <dbReference type="PROSITE" id="PS50181"/>
    </source>
</evidence>